<comment type="caution">
    <text evidence="3">The sequence shown here is derived from an EMBL/GenBank/DDBJ whole genome shotgun (WGS) entry which is preliminary data.</text>
</comment>
<dbReference type="InterPro" id="IPR023780">
    <property type="entry name" value="Chromo_domain"/>
</dbReference>
<feature type="compositionally biased region" description="Basic and acidic residues" evidence="1">
    <location>
        <begin position="150"/>
        <end position="160"/>
    </location>
</feature>
<gene>
    <name evidence="3" type="ORF">MSAN_01010300</name>
</gene>
<reference evidence="3" key="1">
    <citation type="submission" date="2020-05" db="EMBL/GenBank/DDBJ databases">
        <title>Mycena genomes resolve the evolution of fungal bioluminescence.</title>
        <authorList>
            <person name="Tsai I.J."/>
        </authorList>
    </citation>
    <scope>NUCLEOTIDE SEQUENCE</scope>
    <source>
        <strain evidence="3">160909Yilan</strain>
    </source>
</reference>
<feature type="region of interest" description="Disordered" evidence="1">
    <location>
        <begin position="357"/>
        <end position="381"/>
    </location>
</feature>
<proteinExistence type="predicted"/>
<evidence type="ECO:0000313" key="4">
    <source>
        <dbReference type="Proteomes" id="UP000623467"/>
    </source>
</evidence>
<dbReference type="CDD" id="cd18968">
    <property type="entry name" value="chromodomain"/>
    <property type="match status" value="1"/>
</dbReference>
<accession>A0A8H7D8M5</accession>
<dbReference type="AlphaFoldDB" id="A0A8H7D8M5"/>
<dbReference type="Pfam" id="PF00385">
    <property type="entry name" value="Chromo"/>
    <property type="match status" value="1"/>
</dbReference>
<evidence type="ECO:0000256" key="1">
    <source>
        <dbReference type="SAM" id="MobiDB-lite"/>
    </source>
</evidence>
<name>A0A8H7D8M5_9AGAR</name>
<feature type="domain" description="Chromo" evidence="2">
    <location>
        <begin position="5"/>
        <end position="59"/>
    </location>
</feature>
<dbReference type="SMART" id="SM00298">
    <property type="entry name" value="CHROMO"/>
    <property type="match status" value="1"/>
</dbReference>
<evidence type="ECO:0000259" key="2">
    <source>
        <dbReference type="PROSITE" id="PS50013"/>
    </source>
</evidence>
<feature type="compositionally biased region" description="Basic and acidic residues" evidence="1">
    <location>
        <begin position="270"/>
        <end position="281"/>
    </location>
</feature>
<sequence>MEEEYEVESVNIARVAKRSKRVFWEYNVKWKNYGTNENTWEPISSFKGSEDIIDNFWARIDLGGRDIKNMTAFKIGEEFMAKGPPRRKPSQRNLKADDSAPAASGSSEPSKETTRSAKRRRSSPAPTPDEDEKPAKRTRGRVPEPATRPAPERTPREPRRPPTKPTPTRRTTKKRTPSPEVVPDSEDEAEDVAMLVDPEQQPSIETPIQEEAPPSVALNTANEAPTEPMQEDAPPAPGRRGRPAKPKEPLVKMADDFAPLDGAISAKARLQKEASGEKEEAPVAGPSSSPRKSPRKPGPGRSSAGMVGKNTSSLLTFEKGALKTVKGKFTPQAAERQNATSFLKLGGLDSKAAEALEDFDEPEEVPSPADQPPESDPTQESVTLAKNKLFPPGTSITASVSNTVQAVWRRSTIFGPLGLGSEAATASTPSDSKPFSLKLDTTVIVPLDLIDVHQSLDTIIKDDGPPGKFFRGTDAMKLLDTVRTGGPSARLRIRDDATEEHKAHFARFRSRLDGGDLFTAMAGPVFLGFTSSETPLMQRLNLPPSLASFADSVFVTKLEIENFTAYVEVLDTADTSRW</sequence>
<feature type="compositionally biased region" description="Basic and acidic residues" evidence="1">
    <location>
        <begin position="245"/>
        <end position="255"/>
    </location>
</feature>
<protein>
    <submittedName>
        <fullName evidence="3">Chromodomain Y-like protein 2</fullName>
    </submittedName>
</protein>
<dbReference type="InterPro" id="IPR016197">
    <property type="entry name" value="Chromo-like_dom_sf"/>
</dbReference>
<dbReference type="OrthoDB" id="2447764at2759"/>
<dbReference type="EMBL" id="JACAZH010000007">
    <property type="protein sequence ID" value="KAF7363537.1"/>
    <property type="molecule type" value="Genomic_DNA"/>
</dbReference>
<dbReference type="SUPFAM" id="SSF54160">
    <property type="entry name" value="Chromo domain-like"/>
    <property type="match status" value="1"/>
</dbReference>
<feature type="compositionally biased region" description="Low complexity" evidence="1">
    <location>
        <begin position="99"/>
        <end position="108"/>
    </location>
</feature>
<organism evidence="3 4">
    <name type="scientific">Mycena sanguinolenta</name>
    <dbReference type="NCBI Taxonomy" id="230812"/>
    <lineage>
        <taxon>Eukaryota</taxon>
        <taxon>Fungi</taxon>
        <taxon>Dikarya</taxon>
        <taxon>Basidiomycota</taxon>
        <taxon>Agaricomycotina</taxon>
        <taxon>Agaricomycetes</taxon>
        <taxon>Agaricomycetidae</taxon>
        <taxon>Agaricales</taxon>
        <taxon>Marasmiineae</taxon>
        <taxon>Mycenaceae</taxon>
        <taxon>Mycena</taxon>
    </lineage>
</organism>
<keyword evidence="4" id="KW-1185">Reference proteome</keyword>
<feature type="region of interest" description="Disordered" evidence="1">
    <location>
        <begin position="78"/>
        <end position="312"/>
    </location>
</feature>
<evidence type="ECO:0000313" key="3">
    <source>
        <dbReference type="EMBL" id="KAF7363537.1"/>
    </source>
</evidence>
<dbReference type="GO" id="GO:0006338">
    <property type="term" value="P:chromatin remodeling"/>
    <property type="evidence" value="ECO:0007669"/>
    <property type="project" value="UniProtKB-ARBA"/>
</dbReference>
<dbReference type="Gene3D" id="2.40.50.40">
    <property type="match status" value="1"/>
</dbReference>
<dbReference type="InterPro" id="IPR000953">
    <property type="entry name" value="Chromo/chromo_shadow_dom"/>
</dbReference>
<dbReference type="Proteomes" id="UP000623467">
    <property type="component" value="Unassembled WGS sequence"/>
</dbReference>
<dbReference type="PROSITE" id="PS50013">
    <property type="entry name" value="CHROMO_2"/>
    <property type="match status" value="1"/>
</dbReference>